<dbReference type="PANTHER" id="PTHR43194:SF4">
    <property type="entry name" value="AB HYDROLASE-1 DOMAIN-CONTAINING PROTEIN"/>
    <property type="match status" value="1"/>
</dbReference>
<reference evidence="2 3" key="3">
    <citation type="journal article" date="2017" name="Mol. Plant Pathol.">
        <title>A gapless genome sequence of the fungus Botrytis cinerea.</title>
        <authorList>
            <person name="Van Kan J.A."/>
            <person name="Stassen J.H."/>
            <person name="Mosbach A."/>
            <person name="Van Der Lee T.A."/>
            <person name="Faino L."/>
            <person name="Farmer A.D."/>
            <person name="Papasotiriou D.G."/>
            <person name="Zhou S."/>
            <person name="Seidl M.F."/>
            <person name="Cottam E."/>
            <person name="Edel D."/>
            <person name="Hahn M."/>
            <person name="Schwartz D.C."/>
            <person name="Dietrich R.A."/>
            <person name="Widdison S."/>
            <person name="Scalliet G."/>
        </authorList>
    </citation>
    <scope>NUCLEOTIDE SEQUENCE [LARGE SCALE GENOMIC DNA]</scope>
    <source>
        <strain evidence="2 3">B05.10</strain>
    </source>
</reference>
<dbReference type="EMBL" id="CP009820">
    <property type="protein sequence ID" value="ATZ58475.1"/>
    <property type="molecule type" value="Genomic_DNA"/>
</dbReference>
<feature type="signal peptide" evidence="1">
    <location>
        <begin position="1"/>
        <end position="17"/>
    </location>
</feature>
<gene>
    <name evidence="2" type="ORF">BCIN_16g02490</name>
</gene>
<sequence length="409" mass="44469">MFFLWSLVVGLATVSSAKYSDDLDCTGINGIRPQCESQESSYKRDVFWVGGHYVNAAIGLLTYDQAYVEKLTPSKGIKKPYPVVLFHGGGVSGATWLNTPDNRKGFASMFLDLGYQVYVVDQTSVGRGTQEDLVGYPLRIGSTANISEVGFTAPENADAYPQSQQHTQWPGTGVRGDPIFDAFESSFMPLTTNNTRQEISMRAAGCELLQLIGPSFLVSHSIGAIHPIVISDECPELVLGNVNLEPGNIPFESYTGNATSSVGRTAARPFGLTVSNLNYDPPISNYTELVTETVGEDTPASRSCIQQSSAANYTIHTLPNVAKVPYVAFTGEASPHITYEHCVIQYLNQVGVKTDWIKMADAGVYGNAHFGFLEKNNEEYFKVVEAWIKKAANGIGSSDSGGRYSFWKA</sequence>
<dbReference type="RefSeq" id="XP_001550516.1">
    <property type="nucleotide sequence ID" value="XM_001550466.2"/>
</dbReference>
<accession>A0A384K6L8</accession>
<dbReference type="InterPro" id="IPR029058">
    <property type="entry name" value="AB_hydrolase_fold"/>
</dbReference>
<dbReference type="SUPFAM" id="SSF53474">
    <property type="entry name" value="alpha/beta-Hydrolases"/>
    <property type="match status" value="1"/>
</dbReference>
<keyword evidence="1" id="KW-0732">Signal</keyword>
<evidence type="ECO:0008006" key="4">
    <source>
        <dbReference type="Google" id="ProtNLM"/>
    </source>
</evidence>
<protein>
    <recommendedName>
        <fullName evidence="4">AB hydrolase-1 domain-containing protein</fullName>
    </recommendedName>
</protein>
<dbReference type="OrthoDB" id="9978720at2759"/>
<dbReference type="AlphaFoldDB" id="A0A384K6L8"/>
<dbReference type="InterPro" id="IPR050228">
    <property type="entry name" value="Carboxylesterase_BioH"/>
</dbReference>
<dbReference type="PANTHER" id="PTHR43194">
    <property type="entry name" value="HYDROLASE ALPHA/BETA FOLD FAMILY"/>
    <property type="match status" value="1"/>
</dbReference>
<proteinExistence type="predicted"/>
<evidence type="ECO:0000313" key="2">
    <source>
        <dbReference type="EMBL" id="ATZ58475.1"/>
    </source>
</evidence>
<dbReference type="GeneID" id="5430997"/>
<reference evidence="2 3" key="2">
    <citation type="journal article" date="2012" name="Eukaryot. Cell">
        <title>Genome update of Botrytis cinerea strains B05.10 and T4.</title>
        <authorList>
            <person name="Staats M."/>
            <person name="van Kan J.A."/>
        </authorList>
    </citation>
    <scope>NUCLEOTIDE SEQUENCE [LARGE SCALE GENOMIC DNA]</scope>
    <source>
        <strain evidence="2 3">B05.10</strain>
    </source>
</reference>
<dbReference type="CDD" id="cd12809">
    <property type="entry name" value="Esterase_713_like-2"/>
    <property type="match status" value="1"/>
</dbReference>
<dbReference type="Gene3D" id="3.40.50.1820">
    <property type="entry name" value="alpha/beta hydrolase"/>
    <property type="match status" value="1"/>
</dbReference>
<dbReference type="VEuPathDB" id="FungiDB:Bcin16g02490"/>
<dbReference type="Proteomes" id="UP000001798">
    <property type="component" value="Chromosome 16"/>
</dbReference>
<feature type="chain" id="PRO_5016706959" description="AB hydrolase-1 domain-containing protein" evidence="1">
    <location>
        <begin position="18"/>
        <end position="409"/>
    </location>
</feature>
<organism evidence="2 3">
    <name type="scientific">Botryotinia fuckeliana (strain B05.10)</name>
    <name type="common">Noble rot fungus</name>
    <name type="synonym">Botrytis cinerea</name>
    <dbReference type="NCBI Taxonomy" id="332648"/>
    <lineage>
        <taxon>Eukaryota</taxon>
        <taxon>Fungi</taxon>
        <taxon>Dikarya</taxon>
        <taxon>Ascomycota</taxon>
        <taxon>Pezizomycotina</taxon>
        <taxon>Leotiomycetes</taxon>
        <taxon>Helotiales</taxon>
        <taxon>Sclerotiniaceae</taxon>
        <taxon>Botrytis</taxon>
    </lineage>
</organism>
<reference evidence="2 3" key="1">
    <citation type="journal article" date="2011" name="PLoS Genet.">
        <title>Genomic analysis of the necrotrophic fungal pathogens Sclerotinia sclerotiorum and Botrytis cinerea.</title>
        <authorList>
            <person name="Amselem J."/>
            <person name="Cuomo C.A."/>
            <person name="van Kan J.A."/>
            <person name="Viaud M."/>
            <person name="Benito E.P."/>
            <person name="Couloux A."/>
            <person name="Coutinho P.M."/>
            <person name="de Vries R.P."/>
            <person name="Dyer P.S."/>
            <person name="Fillinger S."/>
            <person name="Fournier E."/>
            <person name="Gout L."/>
            <person name="Hahn M."/>
            <person name="Kohn L."/>
            <person name="Lapalu N."/>
            <person name="Plummer K.M."/>
            <person name="Pradier J.M."/>
            <person name="Quevillon E."/>
            <person name="Sharon A."/>
            <person name="Simon A."/>
            <person name="ten Have A."/>
            <person name="Tudzynski B."/>
            <person name="Tudzynski P."/>
            <person name="Wincker P."/>
            <person name="Andrew M."/>
            <person name="Anthouard V."/>
            <person name="Beever R.E."/>
            <person name="Beffa R."/>
            <person name="Benoit I."/>
            <person name="Bouzid O."/>
            <person name="Brault B."/>
            <person name="Chen Z."/>
            <person name="Choquer M."/>
            <person name="Collemare J."/>
            <person name="Cotton P."/>
            <person name="Danchin E.G."/>
            <person name="Da Silva C."/>
            <person name="Gautier A."/>
            <person name="Giraud C."/>
            <person name="Giraud T."/>
            <person name="Gonzalez C."/>
            <person name="Grossetete S."/>
            <person name="Guldener U."/>
            <person name="Henrissat B."/>
            <person name="Howlett B.J."/>
            <person name="Kodira C."/>
            <person name="Kretschmer M."/>
            <person name="Lappartient A."/>
            <person name="Leroch M."/>
            <person name="Levis C."/>
            <person name="Mauceli E."/>
            <person name="Neuveglise C."/>
            <person name="Oeser B."/>
            <person name="Pearson M."/>
            <person name="Poulain J."/>
            <person name="Poussereau N."/>
            <person name="Quesneville H."/>
            <person name="Rascle C."/>
            <person name="Schumacher J."/>
            <person name="Segurens B."/>
            <person name="Sexton A."/>
            <person name="Silva E."/>
            <person name="Sirven C."/>
            <person name="Soanes D.M."/>
            <person name="Talbot N.J."/>
            <person name="Templeton M."/>
            <person name="Yandava C."/>
            <person name="Yarden O."/>
            <person name="Zeng Q."/>
            <person name="Rollins J.A."/>
            <person name="Lebrun M.H."/>
            <person name="Dickman M."/>
        </authorList>
    </citation>
    <scope>NUCLEOTIDE SEQUENCE [LARGE SCALE GENOMIC DNA]</scope>
    <source>
        <strain evidence="2 3">B05.10</strain>
    </source>
</reference>
<keyword evidence="3" id="KW-1185">Reference proteome</keyword>
<dbReference type="KEGG" id="bfu:BCIN_16g02490"/>
<dbReference type="OMA" id="INEQGFT"/>
<name>A0A384K6L8_BOTFB</name>
<dbReference type="ESTHER" id="botfb-a6se24">
    <property type="family name" value="Bacterial_esterase"/>
</dbReference>
<evidence type="ECO:0000256" key="1">
    <source>
        <dbReference type="SAM" id="SignalP"/>
    </source>
</evidence>
<evidence type="ECO:0000313" key="3">
    <source>
        <dbReference type="Proteomes" id="UP000001798"/>
    </source>
</evidence>